<comment type="caution">
    <text evidence="10">Lacks conserved residue(s) required for the propagation of feature annotation.</text>
</comment>
<dbReference type="Gene3D" id="3.40.50.300">
    <property type="entry name" value="P-loop containing nucleotide triphosphate hydrolases"/>
    <property type="match status" value="1"/>
</dbReference>
<keyword evidence="6 10" id="KW-0378">Hydrolase</keyword>
<evidence type="ECO:0000256" key="3">
    <source>
        <dbReference type="ARBA" id="ARBA00022694"/>
    </source>
</evidence>
<dbReference type="Pfam" id="PF10396">
    <property type="entry name" value="TrmE_N"/>
    <property type="match status" value="1"/>
</dbReference>
<dbReference type="AlphaFoldDB" id="A0AAX3B995"/>
<keyword evidence="8 10" id="KW-0630">Potassium</keyword>
<keyword evidence="4 10" id="KW-0479">Metal-binding</keyword>
<gene>
    <name evidence="10 13" type="primary">mnmE</name>
    <name evidence="10" type="synonym">trmE</name>
    <name evidence="13" type="ORF">H7686_0000195</name>
</gene>
<dbReference type="InterPro" id="IPR031168">
    <property type="entry name" value="G_TrmE"/>
</dbReference>
<evidence type="ECO:0000256" key="10">
    <source>
        <dbReference type="HAMAP-Rule" id="MF_00379"/>
    </source>
</evidence>
<organism evidence="13 14">
    <name type="scientific">Candidatus Phytoplasma asiaticum</name>
    <dbReference type="NCBI Taxonomy" id="2763338"/>
    <lineage>
        <taxon>Bacteria</taxon>
        <taxon>Bacillati</taxon>
        <taxon>Mycoplasmatota</taxon>
        <taxon>Mollicutes</taxon>
        <taxon>Acholeplasmatales</taxon>
        <taxon>Acholeplasmataceae</taxon>
        <taxon>Candidatus Phytoplasma</taxon>
        <taxon>16SrII (Peanut WB group)</taxon>
    </lineage>
</organism>
<comment type="subcellular location">
    <subcellularLocation>
        <location evidence="10">Cytoplasm</location>
    </subcellularLocation>
</comment>
<evidence type="ECO:0000256" key="7">
    <source>
        <dbReference type="ARBA" id="ARBA00022842"/>
    </source>
</evidence>
<evidence type="ECO:0000256" key="5">
    <source>
        <dbReference type="ARBA" id="ARBA00022741"/>
    </source>
</evidence>
<comment type="cofactor">
    <cofactor evidence="10">
        <name>K(+)</name>
        <dbReference type="ChEBI" id="CHEBI:29103"/>
    </cofactor>
    <text evidence="10">Binds 1 potassium ion per subunit.</text>
</comment>
<feature type="binding site" evidence="10">
    <location>
        <position position="458"/>
    </location>
    <ligand>
        <name>(6S)-5-formyl-5,6,7,8-tetrahydrofolate</name>
        <dbReference type="ChEBI" id="CHEBI:57457"/>
    </ligand>
</feature>
<dbReference type="InterPro" id="IPR025867">
    <property type="entry name" value="MnmE_helical"/>
</dbReference>
<dbReference type="FunFam" id="3.40.50.300:FF:001376">
    <property type="entry name" value="tRNA modification GTPase MnmE"/>
    <property type="match status" value="1"/>
</dbReference>
<keyword evidence="3 10" id="KW-0819">tRNA processing</keyword>
<keyword evidence="9 10" id="KW-0342">GTP-binding</keyword>
<proteinExistence type="inferred from homology"/>
<dbReference type="PROSITE" id="PS51709">
    <property type="entry name" value="G_TRME"/>
    <property type="match status" value="1"/>
</dbReference>
<dbReference type="GO" id="GO:0002098">
    <property type="term" value="P:tRNA wobble uridine modification"/>
    <property type="evidence" value="ECO:0007669"/>
    <property type="project" value="TreeGrafter"/>
</dbReference>
<protein>
    <recommendedName>
        <fullName evidence="10">tRNA modification GTPase MnmE</fullName>
        <ecNumber evidence="10">3.6.-.-</ecNumber>
    </recommendedName>
</protein>
<sequence>MFLQETIAAIATPLGIGSISVIRVSGSKAIEGINSIFKGIKEINLLEVATHTIHHGFILNNSGEVLDEVLISVFRSPRSFTGEDVIEIQAHGGILITKLVLERVLSLPFIRLAEPGEFSKRAFLNKKIDLLQAEAIMDLIHAKNIKFIKLANAGLQKKISKNIQDLNKQILNLIVSVEVNIDYPEYDDIPNVTNNLIVPQTEFLINKLQSILDNSCKTRFIKEGIKTLILGKPNVGKSSLLNNFLGEERAIVSDIPGTTRDFLDVYVTINGINLRLIDTAGIRNTDDYLENLGVNISKKFINEAELILLLLDAHDLLEPEDLMLLEMTKHKNRIIVGSKSDLSINLKLSSELESQIIFISNHTQEGIENLKREIIKKFNLQDIQERNFDYLFNLRQVHQLKKAIISLKNILKDIKRNMPIDIHVLHLKEAYQSLENILGSKLQENLINELFSKFCLGK</sequence>
<feature type="domain" description="TrmE-type G" evidence="12">
    <location>
        <begin position="224"/>
        <end position="379"/>
    </location>
</feature>
<dbReference type="RefSeq" id="WP_193621788.1">
    <property type="nucleotide sequence ID" value="NZ_JACRYS020000003.1"/>
</dbReference>
<evidence type="ECO:0000256" key="11">
    <source>
        <dbReference type="RuleBase" id="RU003313"/>
    </source>
</evidence>
<dbReference type="Pfam" id="PF01926">
    <property type="entry name" value="MMR_HSR1"/>
    <property type="match status" value="1"/>
</dbReference>
<name>A0AAX3B995_9MOLU</name>
<keyword evidence="7 10" id="KW-0460">Magnesium</keyword>
<dbReference type="HAMAP" id="MF_00379">
    <property type="entry name" value="GTPase_MnmE"/>
    <property type="match status" value="1"/>
</dbReference>
<dbReference type="SUPFAM" id="SSF52540">
    <property type="entry name" value="P-loop containing nucleoside triphosphate hydrolases"/>
    <property type="match status" value="1"/>
</dbReference>
<dbReference type="InterPro" id="IPR006073">
    <property type="entry name" value="GTP-bd"/>
</dbReference>
<dbReference type="PANTHER" id="PTHR42714">
    <property type="entry name" value="TRNA MODIFICATION GTPASE GTPBP3"/>
    <property type="match status" value="1"/>
</dbReference>
<dbReference type="InterPro" id="IPR018948">
    <property type="entry name" value="GTP-bd_TrmE_N"/>
</dbReference>
<dbReference type="GO" id="GO:0003924">
    <property type="term" value="F:GTPase activity"/>
    <property type="evidence" value="ECO:0007669"/>
    <property type="project" value="UniProtKB-UniRule"/>
</dbReference>
<feature type="binding site" evidence="10">
    <location>
        <begin position="253"/>
        <end position="259"/>
    </location>
    <ligand>
        <name>GTP</name>
        <dbReference type="ChEBI" id="CHEBI:37565"/>
    </ligand>
</feature>
<feature type="binding site" evidence="10">
    <location>
        <begin position="278"/>
        <end position="281"/>
    </location>
    <ligand>
        <name>GTP</name>
        <dbReference type="ChEBI" id="CHEBI:37565"/>
    </ligand>
</feature>
<dbReference type="GO" id="GO:0042802">
    <property type="term" value="F:identical protein binding"/>
    <property type="evidence" value="ECO:0007669"/>
    <property type="project" value="UniProtKB-ARBA"/>
</dbReference>
<dbReference type="InterPro" id="IPR004520">
    <property type="entry name" value="GTPase_MnmE"/>
</dbReference>
<dbReference type="InterPro" id="IPR027368">
    <property type="entry name" value="MnmE_dom2"/>
</dbReference>
<dbReference type="GO" id="GO:0005525">
    <property type="term" value="F:GTP binding"/>
    <property type="evidence" value="ECO:0007669"/>
    <property type="project" value="UniProtKB-UniRule"/>
</dbReference>
<dbReference type="NCBIfam" id="TIGR00231">
    <property type="entry name" value="small_GTP"/>
    <property type="match status" value="1"/>
</dbReference>
<evidence type="ECO:0000256" key="1">
    <source>
        <dbReference type="ARBA" id="ARBA00011043"/>
    </source>
</evidence>
<keyword evidence="5 10" id="KW-0547">Nucleotide-binding</keyword>
<comment type="subunit">
    <text evidence="10">Homodimer. Heterotetramer of two MnmE and two MnmG subunits.</text>
</comment>
<evidence type="ECO:0000256" key="6">
    <source>
        <dbReference type="ARBA" id="ARBA00022801"/>
    </source>
</evidence>
<keyword evidence="14" id="KW-1185">Reference proteome</keyword>
<feature type="binding site" evidence="10">
    <location>
        <position position="23"/>
    </location>
    <ligand>
        <name>(6S)-5-formyl-5,6,7,8-tetrahydrofolate</name>
        <dbReference type="ChEBI" id="CHEBI:57457"/>
    </ligand>
</feature>
<feature type="binding site" evidence="10">
    <location>
        <position position="258"/>
    </location>
    <ligand>
        <name>K(+)</name>
        <dbReference type="ChEBI" id="CHEBI:29103"/>
    </ligand>
</feature>
<dbReference type="InterPro" id="IPR027266">
    <property type="entry name" value="TrmE/GcvT-like"/>
</dbReference>
<evidence type="ECO:0000313" key="14">
    <source>
        <dbReference type="Proteomes" id="UP000769022"/>
    </source>
</evidence>
<dbReference type="EC" id="3.6.-.-" evidence="10"/>
<comment type="function">
    <text evidence="10">Exhibits a very high intrinsic GTPase hydrolysis rate. Involved in the addition of a carboxymethylaminomethyl (cmnm) group at the wobble position (U34) of certain tRNAs, forming tRNA-cmnm(5)s(2)U34.</text>
</comment>
<evidence type="ECO:0000256" key="4">
    <source>
        <dbReference type="ARBA" id="ARBA00022723"/>
    </source>
</evidence>
<feature type="binding site" evidence="10">
    <location>
        <position position="253"/>
    </location>
    <ligand>
        <name>K(+)</name>
        <dbReference type="ChEBI" id="CHEBI:29103"/>
    </ligand>
</feature>
<dbReference type="KEGG" id="pphy:H7686_0000195"/>
<dbReference type="NCBIfam" id="TIGR00450">
    <property type="entry name" value="mnmE_trmE_thdF"/>
    <property type="match status" value="1"/>
</dbReference>
<dbReference type="GO" id="GO:0030488">
    <property type="term" value="P:tRNA methylation"/>
    <property type="evidence" value="ECO:0007669"/>
    <property type="project" value="TreeGrafter"/>
</dbReference>
<dbReference type="InterPro" id="IPR005225">
    <property type="entry name" value="Small_GTP-bd"/>
</dbReference>
<comment type="similarity">
    <text evidence="1 10 11">Belongs to the TRAFAC class TrmE-Era-EngA-EngB-Septin-like GTPase superfamily. TrmE GTPase family.</text>
</comment>
<evidence type="ECO:0000256" key="8">
    <source>
        <dbReference type="ARBA" id="ARBA00022958"/>
    </source>
</evidence>
<dbReference type="GO" id="GO:0046872">
    <property type="term" value="F:metal ion binding"/>
    <property type="evidence" value="ECO:0007669"/>
    <property type="project" value="UniProtKB-KW"/>
</dbReference>
<dbReference type="CDD" id="cd04164">
    <property type="entry name" value="trmE"/>
    <property type="match status" value="1"/>
</dbReference>
<feature type="binding site" evidence="10">
    <location>
        <position position="238"/>
    </location>
    <ligand>
        <name>Mg(2+)</name>
        <dbReference type="ChEBI" id="CHEBI:18420"/>
    </ligand>
</feature>
<dbReference type="InterPro" id="IPR027417">
    <property type="entry name" value="P-loop_NTPase"/>
</dbReference>
<dbReference type="EMBL" id="CP097206">
    <property type="protein sequence ID" value="UQV27252.1"/>
    <property type="molecule type" value="Genomic_DNA"/>
</dbReference>
<dbReference type="Gene3D" id="1.20.120.430">
    <property type="entry name" value="tRNA modification GTPase MnmE domain 2"/>
    <property type="match status" value="1"/>
</dbReference>
<feature type="binding site" evidence="10">
    <location>
        <begin position="234"/>
        <end position="239"/>
    </location>
    <ligand>
        <name>GTP</name>
        <dbReference type="ChEBI" id="CHEBI:37565"/>
    </ligand>
</feature>
<dbReference type="PANTHER" id="PTHR42714:SF2">
    <property type="entry name" value="TRNA MODIFICATION GTPASE GTPBP3, MITOCHONDRIAL"/>
    <property type="match status" value="1"/>
</dbReference>
<dbReference type="GO" id="GO:0005829">
    <property type="term" value="C:cytosol"/>
    <property type="evidence" value="ECO:0007669"/>
    <property type="project" value="TreeGrafter"/>
</dbReference>
<feature type="binding site" evidence="10">
    <location>
        <position position="255"/>
    </location>
    <ligand>
        <name>K(+)</name>
        <dbReference type="ChEBI" id="CHEBI:29103"/>
    </ligand>
</feature>
<dbReference type="PRINTS" id="PR00449">
    <property type="entry name" value="RASTRNSFRMNG"/>
</dbReference>
<dbReference type="Gene3D" id="3.30.1360.120">
    <property type="entry name" value="Probable tRNA modification gtpase trme, domain 1"/>
    <property type="match status" value="1"/>
</dbReference>
<dbReference type="FunFam" id="3.30.1360.120:FF:000003">
    <property type="entry name" value="tRNA modification GTPase MnmE"/>
    <property type="match status" value="1"/>
</dbReference>
<accession>A0AAX3B995</accession>
<feature type="binding site" evidence="10">
    <location>
        <position position="87"/>
    </location>
    <ligand>
        <name>(6S)-5-formyl-5,6,7,8-tetrahydrofolate</name>
        <dbReference type="ChEBI" id="CHEBI:57457"/>
    </ligand>
</feature>
<evidence type="ECO:0000313" key="13">
    <source>
        <dbReference type="EMBL" id="UQV27252.1"/>
    </source>
</evidence>
<feature type="binding site" evidence="10">
    <location>
        <position position="127"/>
    </location>
    <ligand>
        <name>(6S)-5-formyl-5,6,7,8-tetrahydrofolate</name>
        <dbReference type="ChEBI" id="CHEBI:57457"/>
    </ligand>
</feature>
<dbReference type="Pfam" id="PF12631">
    <property type="entry name" value="MnmE_helical"/>
    <property type="match status" value="1"/>
</dbReference>
<evidence type="ECO:0000256" key="2">
    <source>
        <dbReference type="ARBA" id="ARBA00022490"/>
    </source>
</evidence>
<dbReference type="CDD" id="cd14858">
    <property type="entry name" value="TrmE_N"/>
    <property type="match status" value="1"/>
</dbReference>
<dbReference type="Proteomes" id="UP000769022">
    <property type="component" value="Chromosome"/>
</dbReference>
<feature type="binding site" evidence="10">
    <location>
        <position position="259"/>
    </location>
    <ligand>
        <name>Mg(2+)</name>
        <dbReference type="ChEBI" id="CHEBI:18420"/>
    </ligand>
</feature>
<reference evidence="13 14" key="1">
    <citation type="submission" date="2022-05" db="EMBL/GenBank/DDBJ databases">
        <title>'Parthenium hysterophorus' phyllody phytoplasma strain PR34.</title>
        <authorList>
            <person name="Kirdat K."/>
            <person name="Tiwarekar B."/>
            <person name="Yadav A."/>
        </authorList>
    </citation>
    <scope>NUCLEOTIDE SEQUENCE [LARGE SCALE GENOMIC DNA]</scope>
    <source>
        <strain evidence="13 14">PR34</strain>
    </source>
</reference>
<feature type="binding site" evidence="10">
    <location>
        <position position="234"/>
    </location>
    <ligand>
        <name>K(+)</name>
        <dbReference type="ChEBI" id="CHEBI:29103"/>
    </ligand>
</feature>
<keyword evidence="2 10" id="KW-0963">Cytoplasm</keyword>
<evidence type="ECO:0000259" key="12">
    <source>
        <dbReference type="PROSITE" id="PS51709"/>
    </source>
</evidence>
<evidence type="ECO:0000256" key="9">
    <source>
        <dbReference type="ARBA" id="ARBA00023134"/>
    </source>
</evidence>